<dbReference type="Proteomes" id="UP001153618">
    <property type="component" value="Unassembled WGS sequence"/>
</dbReference>
<dbReference type="InterPro" id="IPR036770">
    <property type="entry name" value="Ankyrin_rpt-contain_sf"/>
</dbReference>
<evidence type="ECO:0000313" key="5">
    <source>
        <dbReference type="EMBL" id="CAG7968986.1"/>
    </source>
</evidence>
<evidence type="ECO:0000256" key="2">
    <source>
        <dbReference type="ARBA" id="ARBA00023043"/>
    </source>
</evidence>
<dbReference type="SMART" id="SM00248">
    <property type="entry name" value="ANK"/>
    <property type="match status" value="14"/>
</dbReference>
<feature type="repeat" description="ANK" evidence="3">
    <location>
        <begin position="66"/>
        <end position="98"/>
    </location>
</feature>
<keyword evidence="2 3" id="KW-0040">ANK repeat</keyword>
<dbReference type="EMBL" id="CAJVOS010000009">
    <property type="protein sequence ID" value="CAG7968986.1"/>
    <property type="molecule type" value="Genomic_DNA"/>
</dbReference>
<dbReference type="PANTHER" id="PTHR24198">
    <property type="entry name" value="ANKYRIN REPEAT AND PROTEIN KINASE DOMAIN-CONTAINING PROTEIN"/>
    <property type="match status" value="1"/>
</dbReference>
<dbReference type="PROSITE" id="PS50297">
    <property type="entry name" value="ANK_REP_REGION"/>
    <property type="match status" value="6"/>
</dbReference>
<gene>
    <name evidence="5" type="ORF">POLS_LOCUS959</name>
</gene>
<evidence type="ECO:0000256" key="1">
    <source>
        <dbReference type="ARBA" id="ARBA00022737"/>
    </source>
</evidence>
<reference evidence="5" key="1">
    <citation type="submission" date="2021-07" db="EMBL/GenBank/DDBJ databases">
        <authorList>
            <person name="Branca A.L. A."/>
        </authorList>
    </citation>
    <scope>NUCLEOTIDE SEQUENCE</scope>
</reference>
<feature type="repeat" description="ANK" evidence="3">
    <location>
        <begin position="132"/>
        <end position="164"/>
    </location>
</feature>
<sequence>MTSPGAHSEADPTTGEAKLIEGTGQEGVVSSTEALTLLDATKIGDHATVKLLLEQQEVYVDPLDEDLSSPLIIASRQGFAEIAFTLLLHGANANISNKAEESPLLEASWKGHSQIAAKLLDYGAALEDRDKRGDTSLLLAAFNGHDKIVSELLNRGANVEAYNCQGNTSLLLAAYNGYDKIVSELLSHGAKIEACNESGNTSLQLAASSGKDQVIVTLLSRGAVVDTFSKRGDTALMLACWESHESSVRILLSYKASVAACFLTGCSPLHLAAKKDDMNIIRLLLSRQKADECIDGVGRTPLHAACMATRYSNAEILLDNGADVNRRDFQGFSPLHLTAWEVPESEKTQEEGDLIELLLSRGARINDDTCGWSPLRLACESKNLTAIECLVSRGANVHQSDTSGDSPFQIALQGELDIQEFHSLLFEEPGVLRTDEQGWSVLHQASQSWSLPAVEAILSEAISIRGFKGPSPLVLALRRESRDVALCLLRSEIYYSRSCVGIFVNLTPENELSEIEQHLNKFALSGMLSNDDLTSIIHWMIVNKMDTHLRDDHLTPEPSKQYKNGMTAAHIAARHGNSNLLRSLSSTFNPGLIDDDRNTVLHAAAVSGNLETNKFLLGAHDPGRRSAKHTPSRTVDLIMQLNGAGESPFSLAVRGHHTAVWDYFRDELVKCTLQLDGLNGDPLQVSTALELAFRFEKPGRSERLIQLMKTHFRRPILMTPNNSPALASKDEDWGILHYVVFYGQAIALWWLLANGWGFGTKETEIAQRILEADRRIPNSAIMLELLQNPPQRVEQTGVSDSHHLPDLPSKPPNLSLGDFQTTILDLYVKNENVELHLVSGSPENIIYNHSLGPHKLMKDSLAMSHRQMASLRRDIEKPRDGAVGVGVKCLSRSPCQGPVEVDTKLDLGIFHLRWIHLPFNHVSVRPWQSGYQMC</sequence>
<feature type="repeat" description="ANK" evidence="3">
    <location>
        <begin position="198"/>
        <end position="230"/>
    </location>
</feature>
<evidence type="ECO:0000256" key="3">
    <source>
        <dbReference type="PROSITE-ProRule" id="PRU00023"/>
    </source>
</evidence>
<comment type="caution">
    <text evidence="5">The sequence shown here is derived from an EMBL/GenBank/DDBJ whole genome shotgun (WGS) entry which is preliminary data.</text>
</comment>
<feature type="repeat" description="ANK" evidence="3">
    <location>
        <begin position="99"/>
        <end position="131"/>
    </location>
</feature>
<protein>
    <submittedName>
        <fullName evidence="5">Uncharacterized protein</fullName>
    </submittedName>
</protein>
<dbReference type="OrthoDB" id="4334682at2759"/>
<dbReference type="AlphaFoldDB" id="A0A9W4HCR0"/>
<feature type="repeat" description="ANK" evidence="3">
    <location>
        <begin position="370"/>
        <end position="402"/>
    </location>
</feature>
<dbReference type="Gene3D" id="1.25.40.20">
    <property type="entry name" value="Ankyrin repeat-containing domain"/>
    <property type="match status" value="4"/>
</dbReference>
<organism evidence="5 6">
    <name type="scientific">Penicillium olsonii</name>
    <dbReference type="NCBI Taxonomy" id="99116"/>
    <lineage>
        <taxon>Eukaryota</taxon>
        <taxon>Fungi</taxon>
        <taxon>Dikarya</taxon>
        <taxon>Ascomycota</taxon>
        <taxon>Pezizomycotina</taxon>
        <taxon>Eurotiomycetes</taxon>
        <taxon>Eurotiomycetidae</taxon>
        <taxon>Eurotiales</taxon>
        <taxon>Aspergillaceae</taxon>
        <taxon>Penicillium</taxon>
    </lineage>
</organism>
<feature type="region of interest" description="Disordered" evidence="4">
    <location>
        <begin position="1"/>
        <end position="25"/>
    </location>
</feature>
<feature type="repeat" description="ANK" evidence="3">
    <location>
        <begin position="264"/>
        <end position="287"/>
    </location>
</feature>
<keyword evidence="1" id="KW-0677">Repeat</keyword>
<feature type="region of interest" description="Disordered" evidence="4">
    <location>
        <begin position="792"/>
        <end position="811"/>
    </location>
</feature>
<evidence type="ECO:0000313" key="6">
    <source>
        <dbReference type="Proteomes" id="UP001153618"/>
    </source>
</evidence>
<evidence type="ECO:0000256" key="4">
    <source>
        <dbReference type="SAM" id="MobiDB-lite"/>
    </source>
</evidence>
<dbReference type="Pfam" id="PF00023">
    <property type="entry name" value="Ank"/>
    <property type="match status" value="2"/>
</dbReference>
<proteinExistence type="predicted"/>
<dbReference type="SUPFAM" id="SSF48403">
    <property type="entry name" value="Ankyrin repeat"/>
    <property type="match status" value="3"/>
</dbReference>
<dbReference type="PROSITE" id="PS50088">
    <property type="entry name" value="ANK_REPEAT"/>
    <property type="match status" value="8"/>
</dbReference>
<dbReference type="PANTHER" id="PTHR24198:SF165">
    <property type="entry name" value="ANKYRIN REPEAT-CONTAINING PROTEIN-RELATED"/>
    <property type="match status" value="1"/>
</dbReference>
<keyword evidence="6" id="KW-1185">Reference proteome</keyword>
<name>A0A9W4HCR0_PENOL</name>
<feature type="repeat" description="ANK" evidence="3">
    <location>
        <begin position="165"/>
        <end position="197"/>
    </location>
</feature>
<dbReference type="InterPro" id="IPR002110">
    <property type="entry name" value="Ankyrin_rpt"/>
</dbReference>
<feature type="repeat" description="ANK" evidence="3">
    <location>
        <begin position="297"/>
        <end position="329"/>
    </location>
</feature>
<dbReference type="Pfam" id="PF12796">
    <property type="entry name" value="Ank_2"/>
    <property type="match status" value="4"/>
</dbReference>
<accession>A0A9W4HCR0</accession>